<feature type="signal peptide" evidence="1">
    <location>
        <begin position="1"/>
        <end position="20"/>
    </location>
</feature>
<dbReference type="EMBL" id="GEDV01012240">
    <property type="protein sequence ID" value="JAP76317.1"/>
    <property type="molecule type" value="Transcribed_RNA"/>
</dbReference>
<accession>A0A131YBP0</accession>
<dbReference type="AlphaFoldDB" id="A0A131YBP0"/>
<evidence type="ECO:0008006" key="3">
    <source>
        <dbReference type="Google" id="ProtNLM"/>
    </source>
</evidence>
<organism evidence="2">
    <name type="scientific">Rhipicephalus appendiculatus</name>
    <name type="common">Brown ear tick</name>
    <dbReference type="NCBI Taxonomy" id="34631"/>
    <lineage>
        <taxon>Eukaryota</taxon>
        <taxon>Metazoa</taxon>
        <taxon>Ecdysozoa</taxon>
        <taxon>Arthropoda</taxon>
        <taxon>Chelicerata</taxon>
        <taxon>Arachnida</taxon>
        <taxon>Acari</taxon>
        <taxon>Parasitiformes</taxon>
        <taxon>Ixodida</taxon>
        <taxon>Ixodoidea</taxon>
        <taxon>Ixodidae</taxon>
        <taxon>Rhipicephalinae</taxon>
        <taxon>Rhipicephalus</taxon>
        <taxon>Rhipicephalus</taxon>
    </lineage>
</organism>
<keyword evidence="1" id="KW-0732">Signal</keyword>
<evidence type="ECO:0000256" key="1">
    <source>
        <dbReference type="SAM" id="SignalP"/>
    </source>
</evidence>
<proteinExistence type="predicted"/>
<evidence type="ECO:0000313" key="2">
    <source>
        <dbReference type="EMBL" id="JAP76317.1"/>
    </source>
</evidence>
<feature type="chain" id="PRO_5007284595" description="Secreted protein" evidence="1">
    <location>
        <begin position="21"/>
        <end position="100"/>
    </location>
</feature>
<protein>
    <recommendedName>
        <fullName evidence="3">Secreted protein</fullName>
    </recommendedName>
</protein>
<name>A0A131YBP0_RHIAP</name>
<reference evidence="2" key="1">
    <citation type="journal article" date="2016" name="Ticks Tick Borne Dis.">
        <title>De novo assembly and annotation of the salivary gland transcriptome of Rhipicephalus appendiculatus male and female ticks during blood feeding.</title>
        <authorList>
            <person name="de Castro M.H."/>
            <person name="de Klerk D."/>
            <person name="Pienaar R."/>
            <person name="Latif A.A."/>
            <person name="Rees D.J."/>
            <person name="Mans B.J."/>
        </authorList>
    </citation>
    <scope>NUCLEOTIDE SEQUENCE</scope>
    <source>
        <tissue evidence="2">Salivary glands</tissue>
    </source>
</reference>
<sequence length="100" mass="10804">MHGFVDAAAFALLAVPSLLPQVAVHSAPQSFEHSLHCAVGVAWSPVVRLVSVPALPHFCTIHCVLQPLVPTMPCRGPTTDVLRFPAPTMLQPAYKIYDLH</sequence>